<comment type="caution">
    <text evidence="2">The sequence shown here is derived from an EMBL/GenBank/DDBJ whole genome shotgun (WGS) entry which is preliminary data.</text>
</comment>
<sequence>MHCDRRPRRGHTYYLLLSQNIKCTTHHRTRKSFSHILITWYYYISRPSLAHYQFKILSFFFFLKTRSKILKIHSLHKKEMLSTTLSGNYGFPLCISGITQQLSLSKEMADHDKRRKVIQRKRRSEGKHECMSHGEDDAERLQEMREDKDVRDLVDLLQDLRLWSFSSHTAKAA</sequence>
<accession>A0A8T1Y0M6</accession>
<keyword evidence="3" id="KW-1185">Reference proteome</keyword>
<name>A0A8T1Y0M6_ARASU</name>
<reference evidence="2 3" key="1">
    <citation type="submission" date="2020-12" db="EMBL/GenBank/DDBJ databases">
        <title>Concerted genomic and epigenomic changes stabilize Arabidopsis allopolyploids.</title>
        <authorList>
            <person name="Chen Z."/>
        </authorList>
    </citation>
    <scope>NUCLEOTIDE SEQUENCE [LARGE SCALE GENOMIC DNA]</scope>
    <source>
        <strain evidence="2">As9502</strain>
        <tissue evidence="2">Leaf</tissue>
    </source>
</reference>
<evidence type="ECO:0000313" key="2">
    <source>
        <dbReference type="EMBL" id="KAG7538662.1"/>
    </source>
</evidence>
<gene>
    <name evidence="2" type="ORF">ISN44_As13g024050</name>
</gene>
<feature type="region of interest" description="Disordered" evidence="1">
    <location>
        <begin position="121"/>
        <end position="140"/>
    </location>
</feature>
<proteinExistence type="predicted"/>
<dbReference type="OrthoDB" id="1886726at2759"/>
<organism evidence="2 3">
    <name type="scientific">Arabidopsis suecica</name>
    <name type="common">Swedish thale-cress</name>
    <name type="synonym">Cardaminopsis suecica</name>
    <dbReference type="NCBI Taxonomy" id="45249"/>
    <lineage>
        <taxon>Eukaryota</taxon>
        <taxon>Viridiplantae</taxon>
        <taxon>Streptophyta</taxon>
        <taxon>Embryophyta</taxon>
        <taxon>Tracheophyta</taxon>
        <taxon>Spermatophyta</taxon>
        <taxon>Magnoliopsida</taxon>
        <taxon>eudicotyledons</taxon>
        <taxon>Gunneridae</taxon>
        <taxon>Pentapetalae</taxon>
        <taxon>rosids</taxon>
        <taxon>malvids</taxon>
        <taxon>Brassicales</taxon>
        <taxon>Brassicaceae</taxon>
        <taxon>Camelineae</taxon>
        <taxon>Arabidopsis</taxon>
    </lineage>
</organism>
<evidence type="ECO:0000313" key="3">
    <source>
        <dbReference type="Proteomes" id="UP000694251"/>
    </source>
</evidence>
<dbReference type="Proteomes" id="UP000694251">
    <property type="component" value="Chromosome 13"/>
</dbReference>
<evidence type="ECO:0000256" key="1">
    <source>
        <dbReference type="SAM" id="MobiDB-lite"/>
    </source>
</evidence>
<protein>
    <submittedName>
        <fullName evidence="2">Uncharacterized protein</fullName>
    </submittedName>
</protein>
<feature type="compositionally biased region" description="Basic and acidic residues" evidence="1">
    <location>
        <begin position="126"/>
        <end position="140"/>
    </location>
</feature>
<dbReference type="EMBL" id="JAEFBJ010000013">
    <property type="protein sequence ID" value="KAG7538662.1"/>
    <property type="molecule type" value="Genomic_DNA"/>
</dbReference>
<dbReference type="AlphaFoldDB" id="A0A8T1Y0M6"/>